<dbReference type="Pfam" id="PF00543">
    <property type="entry name" value="P-II"/>
    <property type="match status" value="1"/>
</dbReference>
<dbReference type="PROSITE" id="PS51343">
    <property type="entry name" value="PII_GLNB_DOM"/>
    <property type="match status" value="1"/>
</dbReference>
<sequence>MKLIMMYADANRLDAVRKCLEELNAPGYTVLPVEEGAGKTGVHTGDRVHPGALALVMIIDEDAPATALFEELARRRETVGDHMSKLFLMPVERSA</sequence>
<reference evidence="1" key="1">
    <citation type="submission" date="2020-07" db="EMBL/GenBank/DDBJ databases">
        <title>Huge and variable diversity of episymbiotic CPR bacteria and DPANN archaea in groundwater ecosystems.</title>
        <authorList>
            <person name="He C.Y."/>
            <person name="Keren R."/>
            <person name="Whittaker M."/>
            <person name="Farag I.F."/>
            <person name="Doudna J."/>
            <person name="Cate J.H.D."/>
            <person name="Banfield J.F."/>
        </authorList>
    </citation>
    <scope>NUCLEOTIDE SEQUENCE</scope>
    <source>
        <strain evidence="1">NC_groundwater_1813_Pr3_B-0.1um_71_17</strain>
    </source>
</reference>
<dbReference type="Gene3D" id="3.30.70.120">
    <property type="match status" value="1"/>
</dbReference>
<organism evidence="1 2">
    <name type="scientific">Eiseniibacteriota bacterium</name>
    <dbReference type="NCBI Taxonomy" id="2212470"/>
    <lineage>
        <taxon>Bacteria</taxon>
        <taxon>Candidatus Eiseniibacteriota</taxon>
    </lineage>
</organism>
<protein>
    <submittedName>
        <fullName evidence="1">Uncharacterized protein</fullName>
    </submittedName>
</protein>
<dbReference type="GO" id="GO:0006808">
    <property type="term" value="P:regulation of nitrogen utilization"/>
    <property type="evidence" value="ECO:0007669"/>
    <property type="project" value="InterPro"/>
</dbReference>
<accession>A0A933SAV6</accession>
<dbReference type="InterPro" id="IPR011322">
    <property type="entry name" value="N-reg_PII-like_a/b"/>
</dbReference>
<dbReference type="SUPFAM" id="SSF54913">
    <property type="entry name" value="GlnB-like"/>
    <property type="match status" value="1"/>
</dbReference>
<dbReference type="InterPro" id="IPR015867">
    <property type="entry name" value="N-reg_PII/ATP_PRibTrfase_C"/>
</dbReference>
<name>A0A933SAV6_UNCEI</name>
<proteinExistence type="predicted"/>
<dbReference type="GO" id="GO:0030234">
    <property type="term" value="F:enzyme regulator activity"/>
    <property type="evidence" value="ECO:0007669"/>
    <property type="project" value="InterPro"/>
</dbReference>
<dbReference type="EMBL" id="JACRIW010000033">
    <property type="protein sequence ID" value="MBI5168742.1"/>
    <property type="molecule type" value="Genomic_DNA"/>
</dbReference>
<gene>
    <name evidence="1" type="ORF">HZA61_04555</name>
</gene>
<comment type="caution">
    <text evidence="1">The sequence shown here is derived from an EMBL/GenBank/DDBJ whole genome shotgun (WGS) entry which is preliminary data.</text>
</comment>
<dbReference type="InterPro" id="IPR002187">
    <property type="entry name" value="N-reg_PII"/>
</dbReference>
<dbReference type="AlphaFoldDB" id="A0A933SAV6"/>
<evidence type="ECO:0000313" key="2">
    <source>
        <dbReference type="Proteomes" id="UP000696931"/>
    </source>
</evidence>
<evidence type="ECO:0000313" key="1">
    <source>
        <dbReference type="EMBL" id="MBI5168742.1"/>
    </source>
</evidence>
<dbReference type="Proteomes" id="UP000696931">
    <property type="component" value="Unassembled WGS sequence"/>
</dbReference>